<dbReference type="WBParaSite" id="ECPE_0001703801-mRNA-1">
    <property type="protein sequence ID" value="ECPE_0001703801-mRNA-1"/>
    <property type="gene ID" value="ECPE_0001703801"/>
</dbReference>
<gene>
    <name evidence="3" type="ORF">ECPE_LOCUS16995</name>
</gene>
<evidence type="ECO:0000259" key="2">
    <source>
        <dbReference type="Pfam" id="PF09758"/>
    </source>
</evidence>
<organism evidence="5">
    <name type="scientific">Echinostoma caproni</name>
    <dbReference type="NCBI Taxonomy" id="27848"/>
    <lineage>
        <taxon>Eukaryota</taxon>
        <taxon>Metazoa</taxon>
        <taxon>Spiralia</taxon>
        <taxon>Lophotrochozoa</taxon>
        <taxon>Platyhelminthes</taxon>
        <taxon>Trematoda</taxon>
        <taxon>Digenea</taxon>
        <taxon>Plagiorchiida</taxon>
        <taxon>Echinostomata</taxon>
        <taxon>Echinostomatoidea</taxon>
        <taxon>Echinostomatidae</taxon>
        <taxon>Echinostoma</taxon>
    </lineage>
</organism>
<dbReference type="Pfam" id="PF09758">
    <property type="entry name" value="FPL"/>
    <property type="match status" value="1"/>
</dbReference>
<dbReference type="OrthoDB" id="294052at2759"/>
<dbReference type="PANTHER" id="PTHR21481">
    <property type="entry name" value="PROTEIN CLEC16A"/>
    <property type="match status" value="1"/>
</dbReference>
<evidence type="ECO:0000313" key="3">
    <source>
        <dbReference type="EMBL" id="VDP94269.1"/>
    </source>
</evidence>
<dbReference type="GO" id="GO:0005770">
    <property type="term" value="C:late endosome"/>
    <property type="evidence" value="ECO:0007669"/>
    <property type="project" value="TreeGrafter"/>
</dbReference>
<dbReference type="GO" id="GO:0006914">
    <property type="term" value="P:autophagy"/>
    <property type="evidence" value="ECO:0007669"/>
    <property type="project" value="UniProtKB-KW"/>
</dbReference>
<protein>
    <submittedName>
        <fullName evidence="5">FPL domain-containing protein</fullName>
    </submittedName>
</protein>
<dbReference type="GO" id="GO:0007034">
    <property type="term" value="P:vacuolar transport"/>
    <property type="evidence" value="ECO:0007669"/>
    <property type="project" value="TreeGrafter"/>
</dbReference>
<evidence type="ECO:0000256" key="1">
    <source>
        <dbReference type="ARBA" id="ARBA00023006"/>
    </source>
</evidence>
<name>A0A183BCR0_9TREM</name>
<dbReference type="InterPro" id="IPR039272">
    <property type="entry name" value="CLEC16A/TT9"/>
</dbReference>
<keyword evidence="4" id="KW-1185">Reference proteome</keyword>
<dbReference type="GO" id="GO:0005794">
    <property type="term" value="C:Golgi apparatus"/>
    <property type="evidence" value="ECO:0007669"/>
    <property type="project" value="TreeGrafter"/>
</dbReference>
<dbReference type="Proteomes" id="UP000272942">
    <property type="component" value="Unassembled WGS sequence"/>
</dbReference>
<feature type="domain" description="FPL" evidence="2">
    <location>
        <begin position="45"/>
        <end position="190"/>
    </location>
</feature>
<evidence type="ECO:0000313" key="4">
    <source>
        <dbReference type="Proteomes" id="UP000272942"/>
    </source>
</evidence>
<sequence length="292" mass="33916">MDNCISPSFGLTSKLSLFARYLYSVLQKNPVAGEQNCEIIVEAVRLIAEILIWGDQNDSTVMDFFLEKNILDDFMKYLKQNPGRLLCVQLLQTLNILFENISNQTAIYYLLSSTHTNEIITHRFDFSDEEVVAYYVSFLKTLSLRLNAHTINFFYFEQRREFDLYVEAIKLFCHPENMVRIAVRTITLNVHRGNCFIGLSFIVMLHHSKRRGSVGVHPSSDFPLTDAIGSSYLSDKDVSYVLALMPMHPVKPTREHCYGRMFTRVLAYLSSIFQRQSRCHVSYVFNQFFHVE</sequence>
<accession>A0A183BCR0</accession>
<evidence type="ECO:0000313" key="5">
    <source>
        <dbReference type="WBParaSite" id="ECPE_0001703801-mRNA-1"/>
    </source>
</evidence>
<dbReference type="InterPro" id="IPR019155">
    <property type="entry name" value="CLEC16A/TT9_N"/>
</dbReference>
<keyword evidence="1" id="KW-0072">Autophagy</keyword>
<dbReference type="EMBL" id="UZAN01066923">
    <property type="protein sequence ID" value="VDP94269.1"/>
    <property type="molecule type" value="Genomic_DNA"/>
</dbReference>
<dbReference type="GO" id="GO:1901096">
    <property type="term" value="P:regulation of autophagosome maturation"/>
    <property type="evidence" value="ECO:0007669"/>
    <property type="project" value="TreeGrafter"/>
</dbReference>
<dbReference type="PANTHER" id="PTHR21481:SF0">
    <property type="entry name" value="PROTEIN CLEC16A"/>
    <property type="match status" value="1"/>
</dbReference>
<dbReference type="AlphaFoldDB" id="A0A183BCR0"/>
<proteinExistence type="predicted"/>
<dbReference type="GO" id="GO:0016197">
    <property type="term" value="P:endosomal transport"/>
    <property type="evidence" value="ECO:0007669"/>
    <property type="project" value="TreeGrafter"/>
</dbReference>
<reference evidence="3 4" key="2">
    <citation type="submission" date="2018-11" db="EMBL/GenBank/DDBJ databases">
        <authorList>
            <consortium name="Pathogen Informatics"/>
        </authorList>
    </citation>
    <scope>NUCLEOTIDE SEQUENCE [LARGE SCALE GENOMIC DNA]</scope>
    <source>
        <strain evidence="3 4">Egypt</strain>
    </source>
</reference>
<reference evidence="5" key="1">
    <citation type="submission" date="2016-06" db="UniProtKB">
        <authorList>
            <consortium name="WormBaseParasite"/>
        </authorList>
    </citation>
    <scope>IDENTIFICATION</scope>
</reference>